<dbReference type="GO" id="GO:0005524">
    <property type="term" value="F:ATP binding"/>
    <property type="evidence" value="ECO:0007669"/>
    <property type="project" value="UniProtKB-KW"/>
</dbReference>
<feature type="domain" description="Pyruvate kinase barrel" evidence="14">
    <location>
        <begin position="32"/>
        <end position="351"/>
    </location>
</feature>
<dbReference type="Gene3D" id="3.40.1380.20">
    <property type="entry name" value="Pyruvate kinase, C-terminal domain"/>
    <property type="match status" value="1"/>
</dbReference>
<evidence type="ECO:0000256" key="7">
    <source>
        <dbReference type="ARBA" id="ARBA00022777"/>
    </source>
</evidence>
<evidence type="ECO:0000256" key="6">
    <source>
        <dbReference type="ARBA" id="ARBA00022741"/>
    </source>
</evidence>
<proteinExistence type="inferred from homology"/>
<keyword evidence="5" id="KW-0479">Metal-binding</keyword>
<dbReference type="SUPFAM" id="SSF51621">
    <property type="entry name" value="Phosphoenolpyruvate/pyruvate domain"/>
    <property type="match status" value="1"/>
</dbReference>
<dbReference type="STRING" id="323259.Mhun_0465"/>
<dbReference type="Proteomes" id="UP000001941">
    <property type="component" value="Chromosome"/>
</dbReference>
<reference evidence="17" key="1">
    <citation type="journal article" date="2016" name="Stand. Genomic Sci.">
        <title>Complete genome sequence of Methanospirillum hungatei type strain JF1.</title>
        <authorList>
            <person name="Gunsalus R.P."/>
            <person name="Cook L.E."/>
            <person name="Crable B."/>
            <person name="Rohlin L."/>
            <person name="McDonald E."/>
            <person name="Mouttaki H."/>
            <person name="Sieber J.R."/>
            <person name="Poweleit N."/>
            <person name="Zhou H."/>
            <person name="Lapidus A.L."/>
            <person name="Daligault H.E."/>
            <person name="Land M."/>
            <person name="Gilna P."/>
            <person name="Ivanova N."/>
            <person name="Kyrpides N."/>
            <person name="Culley D.E."/>
            <person name="McInerney M.J."/>
        </authorList>
    </citation>
    <scope>NUCLEOTIDE SEQUENCE [LARGE SCALE GENOMIC DNA]</scope>
    <source>
        <strain evidence="17">ATCC 27890 / DSM 864 / NBRC 100397 / JF-1</strain>
    </source>
</reference>
<dbReference type="InterPro" id="IPR015795">
    <property type="entry name" value="Pyrv_Knase_C"/>
</dbReference>
<dbReference type="GO" id="GO:0000287">
    <property type="term" value="F:magnesium ion binding"/>
    <property type="evidence" value="ECO:0007669"/>
    <property type="project" value="UniProtKB-UniRule"/>
</dbReference>
<comment type="pathway">
    <text evidence="1 13">Carbohydrate degradation; glycolysis; pyruvate from D-glyceraldehyde 3-phosphate: step 5/5.</text>
</comment>
<keyword evidence="4 13" id="KW-0808">Transferase</keyword>
<evidence type="ECO:0000256" key="9">
    <source>
        <dbReference type="ARBA" id="ARBA00022842"/>
    </source>
</evidence>
<comment type="catalytic activity">
    <reaction evidence="13">
        <text>pyruvate + ATP = phosphoenolpyruvate + ADP + H(+)</text>
        <dbReference type="Rhea" id="RHEA:18157"/>
        <dbReference type="ChEBI" id="CHEBI:15361"/>
        <dbReference type="ChEBI" id="CHEBI:15378"/>
        <dbReference type="ChEBI" id="CHEBI:30616"/>
        <dbReference type="ChEBI" id="CHEBI:58702"/>
        <dbReference type="ChEBI" id="CHEBI:456216"/>
        <dbReference type="EC" id="2.7.1.40"/>
    </reaction>
</comment>
<dbReference type="InterPro" id="IPR001697">
    <property type="entry name" value="Pyr_Knase"/>
</dbReference>
<dbReference type="Pfam" id="PF02887">
    <property type="entry name" value="PK_C"/>
    <property type="match status" value="1"/>
</dbReference>
<dbReference type="GO" id="GO:0004743">
    <property type="term" value="F:pyruvate kinase activity"/>
    <property type="evidence" value="ECO:0007669"/>
    <property type="project" value="UniProtKB-UniRule"/>
</dbReference>
<dbReference type="SUPFAM" id="SSF50800">
    <property type="entry name" value="PK beta-barrel domain-like"/>
    <property type="match status" value="1"/>
</dbReference>
<evidence type="ECO:0000256" key="5">
    <source>
        <dbReference type="ARBA" id="ARBA00022723"/>
    </source>
</evidence>
<keyword evidence="10 13" id="KW-0324">Glycolysis</keyword>
<gene>
    <name evidence="16" type="ordered locus">Mhun_0465</name>
</gene>
<dbReference type="eggNOG" id="arCOG04120">
    <property type="taxonomic scope" value="Archaea"/>
</dbReference>
<evidence type="ECO:0000256" key="2">
    <source>
        <dbReference type="ARBA" id="ARBA00008663"/>
    </source>
</evidence>
<keyword evidence="17" id="KW-1185">Reference proteome</keyword>
<dbReference type="EnsemblBacteria" id="ABD40227">
    <property type="protein sequence ID" value="ABD40227"/>
    <property type="gene ID" value="Mhun_0465"/>
</dbReference>
<dbReference type="PANTHER" id="PTHR11817">
    <property type="entry name" value="PYRUVATE KINASE"/>
    <property type="match status" value="1"/>
</dbReference>
<dbReference type="InterPro" id="IPR015813">
    <property type="entry name" value="Pyrv/PenolPyrv_kinase-like_dom"/>
</dbReference>
<dbReference type="AlphaFoldDB" id="Q2FMN4"/>
<dbReference type="InterPro" id="IPR015806">
    <property type="entry name" value="Pyrv_Knase_insert_dom_sf"/>
</dbReference>
<accession>Q2FMN4</accession>
<dbReference type="HOGENOM" id="CLU_015439_0_2_2"/>
<organism evidence="16 17">
    <name type="scientific">Methanospirillum hungatei JF-1 (strain ATCC 27890 / DSM 864 / NBRC 100397 / JF-1)</name>
    <dbReference type="NCBI Taxonomy" id="323259"/>
    <lineage>
        <taxon>Archaea</taxon>
        <taxon>Methanobacteriati</taxon>
        <taxon>Methanobacteriota</taxon>
        <taxon>Stenosarchaea group</taxon>
        <taxon>Methanomicrobia</taxon>
        <taxon>Methanomicrobiales</taxon>
        <taxon>Methanospirillaceae</taxon>
        <taxon>Methanospirillum</taxon>
    </lineage>
</organism>
<name>Q2FMN4_METHJ</name>
<evidence type="ECO:0000256" key="11">
    <source>
        <dbReference type="ARBA" id="ARBA00023317"/>
    </source>
</evidence>
<comment type="similarity">
    <text evidence="2 13">Belongs to the pyruvate kinase family.</text>
</comment>
<evidence type="ECO:0000313" key="17">
    <source>
        <dbReference type="Proteomes" id="UP000001941"/>
    </source>
</evidence>
<evidence type="ECO:0000313" key="16">
    <source>
        <dbReference type="EMBL" id="ABD40227.1"/>
    </source>
</evidence>
<keyword evidence="11 16" id="KW-0670">Pyruvate</keyword>
<evidence type="ECO:0000256" key="4">
    <source>
        <dbReference type="ARBA" id="ARBA00022679"/>
    </source>
</evidence>
<dbReference type="Gene3D" id="2.40.33.10">
    <property type="entry name" value="PK beta-barrel domain-like"/>
    <property type="match status" value="1"/>
</dbReference>
<sequence>MQSLPFIFRKLNISHIMKRRASPSDPGISCTMRRTKIIATIGPASSNPRIIREMILSGMDIARLNLSHGSPPWHEETVQQIRALADELNREIGILVDIPGPKLRVLIHSPPRDVVPGDTIHIAAEHEHASGAIHVHPPDCIPKVCPGDVVLVGDGAVTLQVLKPGPPMLTTVISGGTIREGMGVVIPGRRPDVPYAGARFIDYIRQGAALRPDYIALSFVGSAEDIRDARTLLTREGMGNIPLIAKIECRRAVEGLDDIIRHADAVMVARGDLGVELPLEEVPYIQKLIITTCSQQGIPVITATEMLESMVSRGRPTRAEVTDVANAIVDGTDATMLSAETSVGRYPGQAVVMMARIAIEIEQHLPYLRILNERSDWHEKNVEGIISYRACYIAEELESPAIVAFTRSGLTAERVSRCRPRSPVLALTPDPAVARRLLLRWGIQPVVFDPIQSADELFRAAVKIAKVTGIATSKDQLVIIAGNFSGKEGRTNMIKVEEMP</sequence>
<dbReference type="UniPathway" id="UPA00109">
    <property type="reaction ID" value="UER00188"/>
</dbReference>
<dbReference type="Gene3D" id="3.20.20.60">
    <property type="entry name" value="Phosphoenolpyruvate-binding domains"/>
    <property type="match status" value="1"/>
</dbReference>
<dbReference type="InParanoid" id="Q2FMN4"/>
<protein>
    <recommendedName>
        <fullName evidence="3 12">Pyruvate kinase</fullName>
        <ecNumber evidence="3 12">2.7.1.40</ecNumber>
    </recommendedName>
</protein>
<dbReference type="InterPro" id="IPR015793">
    <property type="entry name" value="Pyrv_Knase_brl"/>
</dbReference>
<keyword evidence="9 13" id="KW-0460">Magnesium</keyword>
<dbReference type="InterPro" id="IPR011037">
    <property type="entry name" value="Pyrv_Knase-like_insert_dom_sf"/>
</dbReference>
<evidence type="ECO:0000256" key="12">
    <source>
        <dbReference type="NCBIfam" id="TIGR01064"/>
    </source>
</evidence>
<dbReference type="SUPFAM" id="SSF52935">
    <property type="entry name" value="PK C-terminal domain-like"/>
    <property type="match status" value="1"/>
</dbReference>
<dbReference type="InterPro" id="IPR040442">
    <property type="entry name" value="Pyrv_kinase-like_dom_sf"/>
</dbReference>
<dbReference type="NCBIfam" id="TIGR01064">
    <property type="entry name" value="pyruv_kin"/>
    <property type="match status" value="1"/>
</dbReference>
<evidence type="ECO:0000256" key="8">
    <source>
        <dbReference type="ARBA" id="ARBA00022840"/>
    </source>
</evidence>
<keyword evidence="7 13" id="KW-0418">Kinase</keyword>
<dbReference type="EMBL" id="CP000254">
    <property type="protein sequence ID" value="ABD40227.1"/>
    <property type="molecule type" value="Genomic_DNA"/>
</dbReference>
<evidence type="ECO:0000256" key="1">
    <source>
        <dbReference type="ARBA" id="ARBA00004997"/>
    </source>
</evidence>
<evidence type="ECO:0000256" key="3">
    <source>
        <dbReference type="ARBA" id="ARBA00012142"/>
    </source>
</evidence>
<evidence type="ECO:0000256" key="10">
    <source>
        <dbReference type="ARBA" id="ARBA00023152"/>
    </source>
</evidence>
<feature type="domain" description="Pyruvate kinase C-terminal" evidence="15">
    <location>
        <begin position="386"/>
        <end position="496"/>
    </location>
</feature>
<keyword evidence="6" id="KW-0547">Nucleotide-binding</keyword>
<dbReference type="Pfam" id="PF00224">
    <property type="entry name" value="PK"/>
    <property type="match status" value="1"/>
</dbReference>
<dbReference type="GO" id="GO:0016301">
    <property type="term" value="F:kinase activity"/>
    <property type="evidence" value="ECO:0007669"/>
    <property type="project" value="UniProtKB-KW"/>
</dbReference>
<evidence type="ECO:0000259" key="14">
    <source>
        <dbReference type="Pfam" id="PF00224"/>
    </source>
</evidence>
<dbReference type="EC" id="2.7.1.40" evidence="3 12"/>
<dbReference type="FunCoup" id="Q2FMN4">
    <property type="interactions" value="134"/>
</dbReference>
<dbReference type="GO" id="GO:0030955">
    <property type="term" value="F:potassium ion binding"/>
    <property type="evidence" value="ECO:0007669"/>
    <property type="project" value="UniProtKB-UniRule"/>
</dbReference>
<dbReference type="NCBIfam" id="NF004491">
    <property type="entry name" value="PRK05826.1"/>
    <property type="match status" value="1"/>
</dbReference>
<evidence type="ECO:0000256" key="13">
    <source>
        <dbReference type="RuleBase" id="RU000504"/>
    </source>
</evidence>
<keyword evidence="8" id="KW-0067">ATP-binding</keyword>
<evidence type="ECO:0000259" key="15">
    <source>
        <dbReference type="Pfam" id="PF02887"/>
    </source>
</evidence>
<dbReference type="InterPro" id="IPR036918">
    <property type="entry name" value="Pyrv_Knase_C_sf"/>
</dbReference>
<dbReference type="PRINTS" id="PR01050">
    <property type="entry name" value="PYRUVTKNASE"/>
</dbReference>
<dbReference type="KEGG" id="mhu:Mhun_0465"/>